<organism evidence="1">
    <name type="scientific">bioreactor metagenome</name>
    <dbReference type="NCBI Taxonomy" id="1076179"/>
    <lineage>
        <taxon>unclassified sequences</taxon>
        <taxon>metagenomes</taxon>
        <taxon>ecological metagenomes</taxon>
    </lineage>
</organism>
<gene>
    <name evidence="1" type="ORF">SDC9_133149</name>
</gene>
<reference evidence="1" key="1">
    <citation type="submission" date="2019-08" db="EMBL/GenBank/DDBJ databases">
        <authorList>
            <person name="Kucharzyk K."/>
            <person name="Murdoch R.W."/>
            <person name="Higgins S."/>
            <person name="Loffler F."/>
        </authorList>
    </citation>
    <scope>NUCLEOTIDE SEQUENCE</scope>
</reference>
<dbReference type="EMBL" id="VSSQ01034197">
    <property type="protein sequence ID" value="MPM86066.1"/>
    <property type="molecule type" value="Genomic_DNA"/>
</dbReference>
<protein>
    <submittedName>
        <fullName evidence="1">Uncharacterized protein</fullName>
    </submittedName>
</protein>
<sequence length="221" mass="23511">MLERQVLKLAIGLVQTQAVSDGGVDLQRFGRDAAPLAARHVAHGAHIVGAVGQLDQDDAHIACHGQQHLAKGLGLVFLAGIELQLVQLGQPVHQLGHILAKALLQIQLGDAAILHGVMQQGRHQGRGIELPVGADSRDRDGVGDIGVSTAAPLIRMCLICVDIRLAHTLGAVGIQVAEMLHQALKSSSRHTCSLFSGHALRLGRCRRGRSNRRVLGRCHIP</sequence>
<name>A0A645D9H9_9ZZZZ</name>
<comment type="caution">
    <text evidence="1">The sequence shown here is derived from an EMBL/GenBank/DDBJ whole genome shotgun (WGS) entry which is preliminary data.</text>
</comment>
<evidence type="ECO:0000313" key="1">
    <source>
        <dbReference type="EMBL" id="MPM86066.1"/>
    </source>
</evidence>
<dbReference type="AlphaFoldDB" id="A0A645D9H9"/>
<proteinExistence type="predicted"/>
<accession>A0A645D9H9</accession>